<organism evidence="9 10">
    <name type="scientific">Jaculus jaculus</name>
    <name type="common">Lesser Egyptian jerboa</name>
    <dbReference type="NCBI Taxonomy" id="51337"/>
    <lineage>
        <taxon>Eukaryota</taxon>
        <taxon>Metazoa</taxon>
        <taxon>Chordata</taxon>
        <taxon>Craniata</taxon>
        <taxon>Vertebrata</taxon>
        <taxon>Euteleostomi</taxon>
        <taxon>Mammalia</taxon>
        <taxon>Eutheria</taxon>
        <taxon>Euarchontoglires</taxon>
        <taxon>Glires</taxon>
        <taxon>Rodentia</taxon>
        <taxon>Myomorpha</taxon>
        <taxon>Dipodoidea</taxon>
        <taxon>Dipodidae</taxon>
        <taxon>Dipodinae</taxon>
        <taxon>Jaculus</taxon>
    </lineage>
</organism>
<dbReference type="PANTHER" id="PTHR15258:SF3">
    <property type="entry name" value="FIBROBLAST GROWTH FACTOR-BINDING PROTEIN 3"/>
    <property type="match status" value="1"/>
</dbReference>
<evidence type="ECO:0000313" key="9">
    <source>
        <dbReference type="Ensembl" id="ENSJJAP00000005597.1"/>
    </source>
</evidence>
<evidence type="ECO:0000256" key="4">
    <source>
        <dbReference type="ARBA" id="ARBA00022729"/>
    </source>
</evidence>
<keyword evidence="3" id="KW-0964">Secreted</keyword>
<name>A0A8C5NWI2_JACJA</name>
<evidence type="ECO:0000256" key="5">
    <source>
        <dbReference type="ARBA" id="ARBA00023157"/>
    </source>
</evidence>
<sequence length="142" mass="15172">TDTAGMRPPRLALLLLLLLQGGCLLAAARREPGTAGPASGRFVSREQLACSWQLVPGAAGSSELAVRCSRGRPRQPPSAPHPDGKIKTPAGRRKAGPDPARERDMATGPNPDGLDANARLTETYCAEKWHSLCNFFVNFWNG</sequence>
<evidence type="ECO:0000256" key="3">
    <source>
        <dbReference type="ARBA" id="ARBA00022525"/>
    </source>
</evidence>
<reference evidence="9" key="1">
    <citation type="submission" date="2025-08" db="UniProtKB">
        <authorList>
            <consortium name="Ensembl"/>
        </authorList>
    </citation>
    <scope>IDENTIFICATION</scope>
</reference>
<dbReference type="GO" id="GO:0005576">
    <property type="term" value="C:extracellular region"/>
    <property type="evidence" value="ECO:0007669"/>
    <property type="project" value="UniProtKB-SubCell"/>
</dbReference>
<dbReference type="Proteomes" id="UP000694385">
    <property type="component" value="Unassembled WGS sequence"/>
</dbReference>
<keyword evidence="4 8" id="KW-0732">Signal</keyword>
<dbReference type="Pfam" id="PF06473">
    <property type="entry name" value="FGF-BP1"/>
    <property type="match status" value="1"/>
</dbReference>
<evidence type="ECO:0000313" key="10">
    <source>
        <dbReference type="Proteomes" id="UP000694385"/>
    </source>
</evidence>
<reference evidence="9" key="2">
    <citation type="submission" date="2025-09" db="UniProtKB">
        <authorList>
            <consortium name="Ensembl"/>
        </authorList>
    </citation>
    <scope>IDENTIFICATION</scope>
</reference>
<proteinExistence type="inferred from homology"/>
<keyword evidence="5" id="KW-1015">Disulfide bond</keyword>
<dbReference type="GO" id="GO:0019838">
    <property type="term" value="F:growth factor binding"/>
    <property type="evidence" value="ECO:0007669"/>
    <property type="project" value="UniProtKB-KW"/>
</dbReference>
<comment type="similarity">
    <text evidence="2">Belongs to the fibroblast growth factor-binding protein family.</text>
</comment>
<gene>
    <name evidence="9" type="primary">Fgfbp3</name>
</gene>
<dbReference type="AlphaFoldDB" id="A0A8C5NWI2"/>
<evidence type="ECO:0000256" key="7">
    <source>
        <dbReference type="SAM" id="MobiDB-lite"/>
    </source>
</evidence>
<evidence type="ECO:0000256" key="2">
    <source>
        <dbReference type="ARBA" id="ARBA00008326"/>
    </source>
</evidence>
<evidence type="ECO:0000256" key="1">
    <source>
        <dbReference type="ARBA" id="ARBA00004613"/>
    </source>
</evidence>
<feature type="compositionally biased region" description="Basic and acidic residues" evidence="7">
    <location>
        <begin position="95"/>
        <end position="105"/>
    </location>
</feature>
<accession>A0A8C5NWI2</accession>
<keyword evidence="10" id="KW-1185">Reference proteome</keyword>
<dbReference type="InterPro" id="IPR010510">
    <property type="entry name" value="FGF1-bd"/>
</dbReference>
<feature type="chain" id="PRO_5034861237" evidence="8">
    <location>
        <begin position="29"/>
        <end position="142"/>
    </location>
</feature>
<dbReference type="PANTHER" id="PTHR15258">
    <property type="entry name" value="FGF BINDING PROTEIN-RELATED"/>
    <property type="match status" value="1"/>
</dbReference>
<evidence type="ECO:0000256" key="6">
    <source>
        <dbReference type="ARBA" id="ARBA00023183"/>
    </source>
</evidence>
<dbReference type="GO" id="GO:0007267">
    <property type="term" value="P:cell-cell signaling"/>
    <property type="evidence" value="ECO:0007669"/>
    <property type="project" value="TreeGrafter"/>
</dbReference>
<protein>
    <submittedName>
        <fullName evidence="9">Uncharacterized protein</fullName>
    </submittedName>
</protein>
<feature type="region of interest" description="Disordered" evidence="7">
    <location>
        <begin position="65"/>
        <end position="114"/>
    </location>
</feature>
<dbReference type="Ensembl" id="ENSJJAT00000011978.1">
    <property type="protein sequence ID" value="ENSJJAP00000005597.1"/>
    <property type="gene ID" value="ENSJJAG00000010510.1"/>
</dbReference>
<evidence type="ECO:0000256" key="8">
    <source>
        <dbReference type="SAM" id="SignalP"/>
    </source>
</evidence>
<keyword evidence="6" id="KW-0340">Growth factor binding</keyword>
<dbReference type="OMA" id="NACKGEK"/>
<feature type="signal peptide" evidence="8">
    <location>
        <begin position="1"/>
        <end position="28"/>
    </location>
</feature>
<comment type="subcellular location">
    <subcellularLocation>
        <location evidence="1">Secreted</location>
    </subcellularLocation>
</comment>